<feature type="domain" description="DUF6471" evidence="1">
    <location>
        <begin position="3"/>
        <end position="56"/>
    </location>
</feature>
<name>C6BQ67_RALP1</name>
<proteinExistence type="predicted"/>
<protein>
    <recommendedName>
        <fullName evidence="1">DUF6471 domain-containing protein</fullName>
    </recommendedName>
</protein>
<dbReference type="KEGG" id="rpf:Rpic12D_4675"/>
<keyword evidence="2" id="KW-0614">Plasmid</keyword>
<reference evidence="2" key="1">
    <citation type="submission" date="2009-06" db="EMBL/GenBank/DDBJ databases">
        <title>Complete sequence plasmid 1 of Ralstonia pickettii 12D.</title>
        <authorList>
            <consortium name="US DOE Joint Genome Institute"/>
            <person name="Lucas S."/>
            <person name="Copeland A."/>
            <person name="Lapidus A."/>
            <person name="Glavina del Rio T."/>
            <person name="Dalin E."/>
            <person name="Tice H."/>
            <person name="Bruce D."/>
            <person name="Goodwin L."/>
            <person name="Pitluck S."/>
            <person name="Sims D."/>
            <person name="Meincke L."/>
            <person name="Brettin T."/>
            <person name="Detter J.C."/>
            <person name="Han C."/>
            <person name="Larimer F."/>
            <person name="Land M."/>
            <person name="Hauser L."/>
            <person name="Kyrpides N."/>
            <person name="Ovchinnikova G."/>
            <person name="Marsh T."/>
            <person name="Richardson P."/>
        </authorList>
    </citation>
    <scope>NUCLEOTIDE SEQUENCE [LARGE SCALE GENOMIC DNA]</scope>
    <source>
        <strain evidence="2">12D</strain>
        <plasmid>12D</plasmid>
        <plasmid evidence="2">pRp12D01</plasmid>
    </source>
</reference>
<sequence>MHAKHIFLRELSAKNLDTGLLAKKLAMAGVNITRESLDEQIAVGDFQFVLLLQLASVDRICGFERFVDDSDLAQATLLSQSPAA</sequence>
<dbReference type="HOGENOM" id="CLU_2525147_0_0_4"/>
<dbReference type="AlphaFoldDB" id="C6BQ67"/>
<accession>C6BQ67</accession>
<evidence type="ECO:0000313" key="2">
    <source>
        <dbReference type="EMBL" id="ACS65914.1"/>
    </source>
</evidence>
<organism evidence="2">
    <name type="scientific">Ralstonia pickettii (strain 12D)</name>
    <dbReference type="NCBI Taxonomy" id="428406"/>
    <lineage>
        <taxon>Bacteria</taxon>
        <taxon>Pseudomonadati</taxon>
        <taxon>Pseudomonadota</taxon>
        <taxon>Betaproteobacteria</taxon>
        <taxon>Burkholderiales</taxon>
        <taxon>Burkholderiaceae</taxon>
        <taxon>Ralstonia</taxon>
    </lineage>
</organism>
<evidence type="ECO:0000259" key="1">
    <source>
        <dbReference type="Pfam" id="PF20075"/>
    </source>
</evidence>
<gene>
    <name evidence="2" type="ordered locus">Rpic12D_4675</name>
</gene>
<dbReference type="InterPro" id="IPR045526">
    <property type="entry name" value="DUF6471"/>
</dbReference>
<geneLocation type="plasmid" evidence="2">
    <name>pRp12D01</name>
</geneLocation>
<dbReference type="Pfam" id="PF20075">
    <property type="entry name" value="DUF6471"/>
    <property type="match status" value="1"/>
</dbReference>
<dbReference type="EMBL" id="CP001646">
    <property type="protein sequence ID" value="ACS65914.1"/>
    <property type="molecule type" value="Genomic_DNA"/>
</dbReference>